<dbReference type="InterPro" id="IPR011743">
    <property type="entry name" value="Caa3_sub_IV"/>
</dbReference>
<dbReference type="Pfam" id="PF03626">
    <property type="entry name" value="COX4_pro"/>
    <property type="match status" value="1"/>
</dbReference>
<dbReference type="AlphaFoldDB" id="A0A1M4XLY4"/>
<keyword evidence="5 6" id="KW-0472">Membrane</keyword>
<protein>
    <submittedName>
        <fullName evidence="7">Cytochrome c oxidase subunit 4</fullName>
    </submittedName>
</protein>
<evidence type="ECO:0000256" key="1">
    <source>
        <dbReference type="ARBA" id="ARBA00004651"/>
    </source>
</evidence>
<proteinExistence type="predicted"/>
<evidence type="ECO:0000256" key="4">
    <source>
        <dbReference type="ARBA" id="ARBA00022989"/>
    </source>
</evidence>
<sequence>MSGHHISTDKTLLGVAGGLLVLTVLTVVVHYLHLPDPWSIIVAMGIATFKAMLVALFFMNLYWDKRFNLMLFGTSIVFLALLVGLTLLDTLFRVDVLPSF</sequence>
<evidence type="ECO:0000256" key="5">
    <source>
        <dbReference type="ARBA" id="ARBA00023136"/>
    </source>
</evidence>
<accession>A0A1M4XLY4</accession>
<dbReference type="Proteomes" id="UP000184041">
    <property type="component" value="Unassembled WGS sequence"/>
</dbReference>
<evidence type="ECO:0000313" key="8">
    <source>
        <dbReference type="Proteomes" id="UP000184041"/>
    </source>
</evidence>
<feature type="transmembrane region" description="Helical" evidence="6">
    <location>
        <begin position="12"/>
        <end position="32"/>
    </location>
</feature>
<evidence type="ECO:0000313" key="7">
    <source>
        <dbReference type="EMBL" id="SHE94505.1"/>
    </source>
</evidence>
<dbReference type="InterPro" id="IPR005171">
    <property type="entry name" value="Cyt_c_oxidase_su4_prok"/>
</dbReference>
<dbReference type="NCBIfam" id="TIGR02229">
    <property type="entry name" value="caa3_sub_IV"/>
    <property type="match status" value="1"/>
</dbReference>
<keyword evidence="2" id="KW-1003">Cell membrane</keyword>
<keyword evidence="4 6" id="KW-1133">Transmembrane helix</keyword>
<gene>
    <name evidence="7" type="ORF">SAMN05443144_104161</name>
</gene>
<keyword evidence="8" id="KW-1185">Reference proteome</keyword>
<reference evidence="7 8" key="1">
    <citation type="submission" date="2016-11" db="EMBL/GenBank/DDBJ databases">
        <authorList>
            <person name="Jaros S."/>
            <person name="Januszkiewicz K."/>
            <person name="Wedrychowicz H."/>
        </authorList>
    </citation>
    <scope>NUCLEOTIDE SEQUENCE [LARGE SCALE GENOMIC DNA]</scope>
    <source>
        <strain evidence="7 8">DSM 21986</strain>
    </source>
</reference>
<feature type="transmembrane region" description="Helical" evidence="6">
    <location>
        <begin position="69"/>
        <end position="88"/>
    </location>
</feature>
<keyword evidence="3 6" id="KW-0812">Transmembrane</keyword>
<comment type="subcellular location">
    <subcellularLocation>
        <location evidence="1">Cell membrane</location>
        <topology evidence="1">Multi-pass membrane protein</topology>
    </subcellularLocation>
</comment>
<feature type="transmembrane region" description="Helical" evidence="6">
    <location>
        <begin position="38"/>
        <end position="62"/>
    </location>
</feature>
<dbReference type="EMBL" id="FQUS01000004">
    <property type="protein sequence ID" value="SHE94505.1"/>
    <property type="molecule type" value="Genomic_DNA"/>
</dbReference>
<evidence type="ECO:0000256" key="6">
    <source>
        <dbReference type="SAM" id="Phobius"/>
    </source>
</evidence>
<dbReference type="GO" id="GO:0005886">
    <property type="term" value="C:plasma membrane"/>
    <property type="evidence" value="ECO:0007669"/>
    <property type="project" value="UniProtKB-SubCell"/>
</dbReference>
<organism evidence="7 8">
    <name type="scientific">Fodinibius roseus</name>
    <dbReference type="NCBI Taxonomy" id="1194090"/>
    <lineage>
        <taxon>Bacteria</taxon>
        <taxon>Pseudomonadati</taxon>
        <taxon>Balneolota</taxon>
        <taxon>Balneolia</taxon>
        <taxon>Balneolales</taxon>
        <taxon>Balneolaceae</taxon>
        <taxon>Fodinibius</taxon>
    </lineage>
</organism>
<evidence type="ECO:0000256" key="3">
    <source>
        <dbReference type="ARBA" id="ARBA00022692"/>
    </source>
</evidence>
<dbReference type="RefSeq" id="WP_073060283.1">
    <property type="nucleotide sequence ID" value="NZ_FQUS01000004.1"/>
</dbReference>
<name>A0A1M4XLY4_9BACT</name>
<evidence type="ECO:0000256" key="2">
    <source>
        <dbReference type="ARBA" id="ARBA00022475"/>
    </source>
</evidence>
<dbReference type="OrthoDB" id="1524892at2"/>
<dbReference type="STRING" id="1194090.SAMN05443144_104161"/>